<keyword evidence="3" id="KW-1185">Reference proteome</keyword>
<dbReference type="AlphaFoldDB" id="A0A8J4A324"/>
<evidence type="ECO:0000313" key="3">
    <source>
        <dbReference type="Proteomes" id="UP000635606"/>
    </source>
</evidence>
<protein>
    <submittedName>
        <fullName evidence="2">Uncharacterized protein</fullName>
    </submittedName>
</protein>
<evidence type="ECO:0000256" key="1">
    <source>
        <dbReference type="SAM" id="MobiDB-lite"/>
    </source>
</evidence>
<gene>
    <name evidence="2" type="ORF">Voc01_078620</name>
</gene>
<dbReference type="RefSeq" id="WP_203932780.1">
    <property type="nucleotide sequence ID" value="NZ_BOPH01000107.1"/>
</dbReference>
<name>A0A8J4A324_9ACTN</name>
<dbReference type="Proteomes" id="UP000635606">
    <property type="component" value="Unassembled WGS sequence"/>
</dbReference>
<accession>A0A8J4A324</accession>
<evidence type="ECO:0000313" key="2">
    <source>
        <dbReference type="EMBL" id="GIJ72945.1"/>
    </source>
</evidence>
<dbReference type="EMBL" id="BOPH01000107">
    <property type="protein sequence ID" value="GIJ72945.1"/>
    <property type="molecule type" value="Genomic_DNA"/>
</dbReference>
<organism evidence="2 3">
    <name type="scientific">Virgisporangium ochraceum</name>
    <dbReference type="NCBI Taxonomy" id="65505"/>
    <lineage>
        <taxon>Bacteria</taxon>
        <taxon>Bacillati</taxon>
        <taxon>Actinomycetota</taxon>
        <taxon>Actinomycetes</taxon>
        <taxon>Micromonosporales</taxon>
        <taxon>Micromonosporaceae</taxon>
        <taxon>Virgisporangium</taxon>
    </lineage>
</organism>
<feature type="region of interest" description="Disordered" evidence="1">
    <location>
        <begin position="226"/>
        <end position="247"/>
    </location>
</feature>
<sequence>MVYPVVGTGWEETGPSGYTYGAVLVRGGPSEVLEALRAVRFSGWVAPPDERGWLVAVAAAGAGTVAAGRRGVVGVGEWLGDRFPVLAVQVVDDRQLVLALWTDGEEQGRYVSDPSWGTDRDEGVLADPVGTDVAAGLAAACGRPDVADELADLLAEELDAESVIESERLVKVLDLLDLPRWLVNASALPRDVPLGPRSRELTRLGAGLAGPAGRVRGWAADLVRRRRPPPPVLADPPRTGSPDPWLF</sequence>
<reference evidence="2" key="1">
    <citation type="submission" date="2021-01" db="EMBL/GenBank/DDBJ databases">
        <title>Whole genome shotgun sequence of Virgisporangium ochraceum NBRC 16418.</title>
        <authorList>
            <person name="Komaki H."/>
            <person name="Tamura T."/>
        </authorList>
    </citation>
    <scope>NUCLEOTIDE SEQUENCE</scope>
    <source>
        <strain evidence="2">NBRC 16418</strain>
    </source>
</reference>
<comment type="caution">
    <text evidence="2">The sequence shown here is derived from an EMBL/GenBank/DDBJ whole genome shotgun (WGS) entry which is preliminary data.</text>
</comment>
<proteinExistence type="predicted"/>